<evidence type="ECO:0000256" key="3">
    <source>
        <dbReference type="ARBA" id="ARBA00023157"/>
    </source>
</evidence>
<keyword evidence="1" id="KW-0963">Cytoplasm</keyword>
<dbReference type="GO" id="GO:0044183">
    <property type="term" value="F:protein folding chaperone"/>
    <property type="evidence" value="ECO:0007669"/>
    <property type="project" value="TreeGrafter"/>
</dbReference>
<dbReference type="InterPro" id="IPR023212">
    <property type="entry name" value="Hsp33_helix_hairpin_bin_dom_sf"/>
</dbReference>
<dbReference type="NCBIfam" id="NF002386">
    <property type="entry name" value="PRK01402.1"/>
    <property type="match status" value="1"/>
</dbReference>
<accession>A0A506UGT5</accession>
<dbReference type="Proteomes" id="UP000318801">
    <property type="component" value="Unassembled WGS sequence"/>
</dbReference>
<keyword evidence="5" id="KW-0676">Redox-active center</keyword>
<evidence type="ECO:0000313" key="8">
    <source>
        <dbReference type="Proteomes" id="UP000318801"/>
    </source>
</evidence>
<dbReference type="CDD" id="cd00498">
    <property type="entry name" value="Hsp33"/>
    <property type="match status" value="1"/>
</dbReference>
<dbReference type="InterPro" id="IPR000397">
    <property type="entry name" value="Heat_shock_Hsp33"/>
</dbReference>
<dbReference type="OrthoDB" id="9793753at2"/>
<dbReference type="AlphaFoldDB" id="A0A506UGT5"/>
<dbReference type="SUPFAM" id="SSF118352">
    <property type="entry name" value="HSP33 redox switch-like"/>
    <property type="match status" value="1"/>
</dbReference>
<gene>
    <name evidence="7" type="ORF">FJU08_05730</name>
</gene>
<dbReference type="InterPro" id="IPR016154">
    <property type="entry name" value="Heat_shock_Hsp33_C"/>
</dbReference>
<keyword evidence="8" id="KW-1185">Reference proteome</keyword>
<comment type="caution">
    <text evidence="7">The sequence shown here is derived from an EMBL/GenBank/DDBJ whole genome shotgun (WGS) entry which is preliminary data.</text>
</comment>
<dbReference type="EMBL" id="VHLG01000002">
    <property type="protein sequence ID" value="TPW32489.1"/>
    <property type="molecule type" value="Genomic_DNA"/>
</dbReference>
<dbReference type="GO" id="GO:0051082">
    <property type="term" value="F:unfolded protein binding"/>
    <property type="evidence" value="ECO:0007669"/>
    <property type="project" value="InterPro"/>
</dbReference>
<evidence type="ECO:0000256" key="2">
    <source>
        <dbReference type="ARBA" id="ARBA00022833"/>
    </source>
</evidence>
<dbReference type="Pfam" id="PF01430">
    <property type="entry name" value="HSP33"/>
    <property type="match status" value="1"/>
</dbReference>
<sequence>MQDIESQLGELGFAGDDMVVPFQVDALDVRGRTVQLGPLLDTMLSRHDYPEPVARLLAEMVVLTALIGTSLKFSGKFTAQTKSDGPVDLLVADFSTPDALRAYARYDDEKLAAAVAADETAPEQLLGKGFLALTIDQGNFMQPYQGIVELDGRSLDEIATGYFRQSEQIPTTVKLGVAKLFAREGDQTRETWRAGGLVAQFLPEEPERMRQPDLHGGDGDDGQFSHEPDDAWTEASTLVETIDVDELTDPAVGAERLLYRLFHERGVTVYPAQAVYDRCSCSRGRILDVLKGFSAEEITESTTDGKVTVTCEFCSTSYEYTPEEIVNAIKA</sequence>
<feature type="compositionally biased region" description="Basic and acidic residues" evidence="6">
    <location>
        <begin position="205"/>
        <end position="224"/>
    </location>
</feature>
<protein>
    <submittedName>
        <fullName evidence="7">Hsp33 family molecular chaperone</fullName>
    </submittedName>
</protein>
<dbReference type="PANTHER" id="PTHR30111:SF1">
    <property type="entry name" value="33 KDA CHAPERONIN"/>
    <property type="match status" value="1"/>
</dbReference>
<dbReference type="SUPFAM" id="SSF64397">
    <property type="entry name" value="Hsp33 domain"/>
    <property type="match status" value="1"/>
</dbReference>
<feature type="region of interest" description="Disordered" evidence="6">
    <location>
        <begin position="203"/>
        <end position="224"/>
    </location>
</feature>
<dbReference type="Gene3D" id="3.55.30.10">
    <property type="entry name" value="Hsp33 domain"/>
    <property type="match status" value="1"/>
</dbReference>
<dbReference type="GO" id="GO:0005737">
    <property type="term" value="C:cytoplasm"/>
    <property type="evidence" value="ECO:0007669"/>
    <property type="project" value="InterPro"/>
</dbReference>
<dbReference type="RefSeq" id="WP_141147999.1">
    <property type="nucleotide sequence ID" value="NZ_VHLG01000002.1"/>
</dbReference>
<dbReference type="InterPro" id="IPR016153">
    <property type="entry name" value="Heat_shock_Hsp33_N"/>
</dbReference>
<dbReference type="PANTHER" id="PTHR30111">
    <property type="entry name" value="33 KDA CHAPERONIN"/>
    <property type="match status" value="1"/>
</dbReference>
<evidence type="ECO:0000256" key="1">
    <source>
        <dbReference type="ARBA" id="ARBA00022490"/>
    </source>
</evidence>
<keyword evidence="3" id="KW-1015">Disulfide bond</keyword>
<dbReference type="Gene3D" id="3.90.1280.10">
    <property type="entry name" value="HSP33 redox switch-like"/>
    <property type="match status" value="1"/>
</dbReference>
<evidence type="ECO:0000256" key="6">
    <source>
        <dbReference type="SAM" id="MobiDB-lite"/>
    </source>
</evidence>
<reference evidence="7 8" key="1">
    <citation type="submission" date="2019-06" db="EMBL/GenBank/DDBJ databases">
        <authorList>
            <person name="Li M."/>
        </authorList>
    </citation>
    <scope>NUCLEOTIDE SEQUENCE [LARGE SCALE GENOMIC DNA]</scope>
    <source>
        <strain evidence="7 8">BGMRC2036</strain>
    </source>
</reference>
<dbReference type="PIRSF" id="PIRSF005261">
    <property type="entry name" value="Heat_shock_Hsp33"/>
    <property type="match status" value="1"/>
</dbReference>
<dbReference type="Gene3D" id="1.10.287.480">
    <property type="entry name" value="helix hairpin bin"/>
    <property type="match status" value="1"/>
</dbReference>
<name>A0A506UGT5_9HYPH</name>
<keyword evidence="2" id="KW-0862">Zinc</keyword>
<evidence type="ECO:0000256" key="4">
    <source>
        <dbReference type="ARBA" id="ARBA00023186"/>
    </source>
</evidence>
<organism evidence="7 8">
    <name type="scientific">Martelella alba</name>
    <dbReference type="NCBI Taxonomy" id="2590451"/>
    <lineage>
        <taxon>Bacteria</taxon>
        <taxon>Pseudomonadati</taxon>
        <taxon>Pseudomonadota</taxon>
        <taxon>Alphaproteobacteria</taxon>
        <taxon>Hyphomicrobiales</taxon>
        <taxon>Aurantimonadaceae</taxon>
        <taxon>Martelella</taxon>
    </lineage>
</organism>
<proteinExistence type="predicted"/>
<evidence type="ECO:0000256" key="5">
    <source>
        <dbReference type="ARBA" id="ARBA00023284"/>
    </source>
</evidence>
<evidence type="ECO:0000313" key="7">
    <source>
        <dbReference type="EMBL" id="TPW32489.1"/>
    </source>
</evidence>
<dbReference type="GO" id="GO:0042026">
    <property type="term" value="P:protein refolding"/>
    <property type="evidence" value="ECO:0007669"/>
    <property type="project" value="TreeGrafter"/>
</dbReference>
<keyword evidence="4" id="KW-0143">Chaperone</keyword>